<protein>
    <recommendedName>
        <fullName evidence="1">Phasin domain-containing protein</fullName>
    </recommendedName>
</protein>
<accession>A0A840BVR1</accession>
<comment type="caution">
    <text evidence="2">The sequence shown here is derived from an EMBL/GenBank/DDBJ whole genome shotgun (WGS) entry which is preliminary data.</text>
</comment>
<dbReference type="Proteomes" id="UP000577362">
    <property type="component" value="Unassembled WGS sequence"/>
</dbReference>
<reference evidence="2 3" key="1">
    <citation type="submission" date="2020-08" db="EMBL/GenBank/DDBJ databases">
        <title>Genomic Encyclopedia of Type Strains, Phase IV (KMG-IV): sequencing the most valuable type-strain genomes for metagenomic binning, comparative biology and taxonomic classification.</title>
        <authorList>
            <person name="Goeker M."/>
        </authorList>
    </citation>
    <scope>NUCLEOTIDE SEQUENCE [LARGE SCALE GENOMIC DNA]</scope>
    <source>
        <strain evidence="2 3">DSM 103737</strain>
    </source>
</reference>
<dbReference type="RefSeq" id="WP_183315755.1">
    <property type="nucleotide sequence ID" value="NZ_JACIEN010000001.1"/>
</dbReference>
<dbReference type="EMBL" id="JACIEN010000001">
    <property type="protein sequence ID" value="MBB4015792.1"/>
    <property type="molecule type" value="Genomic_DNA"/>
</dbReference>
<keyword evidence="3" id="KW-1185">Reference proteome</keyword>
<organism evidence="2 3">
    <name type="scientific">Chelatococcus caeni</name>
    <dbReference type="NCBI Taxonomy" id="1348468"/>
    <lineage>
        <taxon>Bacteria</taxon>
        <taxon>Pseudomonadati</taxon>
        <taxon>Pseudomonadota</taxon>
        <taxon>Alphaproteobacteria</taxon>
        <taxon>Hyphomicrobiales</taxon>
        <taxon>Chelatococcaceae</taxon>
        <taxon>Chelatococcus</taxon>
    </lineage>
</organism>
<evidence type="ECO:0000313" key="2">
    <source>
        <dbReference type="EMBL" id="MBB4015792.1"/>
    </source>
</evidence>
<evidence type="ECO:0000259" key="1">
    <source>
        <dbReference type="Pfam" id="PF09361"/>
    </source>
</evidence>
<sequence>MTMIEDPRLASRNGRSVQGAADSMVAAMQANLNGLDVVARTAQHSVESCGSAVSALIRRCADQALRGAGLSDPETQRLASQVADALQNLTQANVALADAFEEVGREWLRLSKVLLRRNLDELNAFGRCRSTSEHLDMQRSRLFAHLEQSIETSRRFARIAQAFAGEIPAAQARTEQMLRSANDVWGSGAWREPVDATP</sequence>
<dbReference type="Pfam" id="PF09361">
    <property type="entry name" value="Phasin_2"/>
    <property type="match status" value="1"/>
</dbReference>
<dbReference type="AlphaFoldDB" id="A0A840BVR1"/>
<feature type="domain" description="Phasin" evidence="1">
    <location>
        <begin position="79"/>
        <end position="167"/>
    </location>
</feature>
<name>A0A840BVR1_9HYPH</name>
<evidence type="ECO:0000313" key="3">
    <source>
        <dbReference type="Proteomes" id="UP000577362"/>
    </source>
</evidence>
<gene>
    <name evidence="2" type="ORF">GGR16_000798</name>
</gene>
<dbReference type="InterPro" id="IPR018968">
    <property type="entry name" value="Phasin"/>
</dbReference>
<proteinExistence type="predicted"/>